<dbReference type="Proteomes" id="UP000001937">
    <property type="component" value="Chromosome"/>
</dbReference>
<dbReference type="SUPFAM" id="SSF109854">
    <property type="entry name" value="DinB/YfiT-like putative metalloenzymes"/>
    <property type="match status" value="1"/>
</dbReference>
<keyword evidence="2" id="KW-1185">Reference proteome</keyword>
<dbReference type="HOGENOM" id="CLU_097062_2_1_11"/>
<dbReference type="RefSeq" id="WP_011436730.1">
    <property type="nucleotide sequence ID" value="NC_007777.1"/>
</dbReference>
<evidence type="ECO:0008006" key="3">
    <source>
        <dbReference type="Google" id="ProtNLM"/>
    </source>
</evidence>
<dbReference type="InterPro" id="IPR034660">
    <property type="entry name" value="DinB/YfiT-like"/>
</dbReference>
<reference evidence="1 2" key="1">
    <citation type="journal article" date="2007" name="Genome Res.">
        <title>Genome characteristics of facultatively symbiotic Frankia sp. strains reflect host range and host plant biogeography.</title>
        <authorList>
            <person name="Normand P."/>
            <person name="Lapierre P."/>
            <person name="Tisa L.S."/>
            <person name="Gogarten J.P."/>
            <person name="Alloisio N."/>
            <person name="Bagnarol E."/>
            <person name="Bassi C.A."/>
            <person name="Berry A.M."/>
            <person name="Bickhart D.M."/>
            <person name="Choisne N."/>
            <person name="Couloux A."/>
            <person name="Cournoyer B."/>
            <person name="Cruveiller S."/>
            <person name="Daubin V."/>
            <person name="Demange N."/>
            <person name="Francino M.P."/>
            <person name="Goltsman E."/>
            <person name="Huang Y."/>
            <person name="Kopp O.R."/>
            <person name="Labarre L."/>
            <person name="Lapidus A."/>
            <person name="Lavire C."/>
            <person name="Marechal J."/>
            <person name="Martinez M."/>
            <person name="Mastronunzio J.E."/>
            <person name="Mullin B.C."/>
            <person name="Niemann J."/>
            <person name="Pujic P."/>
            <person name="Rawnsley T."/>
            <person name="Rouy Z."/>
            <person name="Schenowitz C."/>
            <person name="Sellstedt A."/>
            <person name="Tavares F."/>
            <person name="Tomkins J.P."/>
            <person name="Vallenet D."/>
            <person name="Valverde C."/>
            <person name="Wall L.G."/>
            <person name="Wang Y."/>
            <person name="Medigue C."/>
            <person name="Benson D.R."/>
        </authorList>
    </citation>
    <scope>NUCLEOTIDE SEQUENCE [LARGE SCALE GENOMIC DNA]</scope>
    <source>
        <strain evidence="2">DSM 45818 / CECT 9043 / CcI3</strain>
    </source>
</reference>
<evidence type="ECO:0000313" key="1">
    <source>
        <dbReference type="EMBL" id="ABD11684.1"/>
    </source>
</evidence>
<dbReference type="KEGG" id="fra:Francci3_2316"/>
<name>Q2JAK8_FRACC</name>
<dbReference type="InterPro" id="IPR007061">
    <property type="entry name" value="MST-like"/>
</dbReference>
<dbReference type="PhylomeDB" id="Q2JAK8"/>
<accession>Q2JAK8</accession>
<evidence type="ECO:0000313" key="2">
    <source>
        <dbReference type="Proteomes" id="UP000001937"/>
    </source>
</evidence>
<dbReference type="AlphaFoldDB" id="Q2JAK8"/>
<dbReference type="Gene3D" id="1.20.120.450">
    <property type="entry name" value="dinb family like domain"/>
    <property type="match status" value="1"/>
</dbReference>
<dbReference type="STRING" id="106370.Francci3_2316"/>
<dbReference type="EMBL" id="CP000249">
    <property type="protein sequence ID" value="ABD11684.1"/>
    <property type="molecule type" value="Genomic_DNA"/>
</dbReference>
<sequence>MQPPPPRPPTLRVMQASTAGERETLEAFLDFYRDVLVHKVRGVSDQDSARRMLPSLTTLAGLVKHLTVVERNWFGRLTDDPDTLPTGQEDTSWVLADTDTIDSLLAAYDQACAASRKAAAGYALDDIVATPVSRPDLPQVSLRWIYIHMIEETARHTGHADIVRELTDGATGVLG</sequence>
<proteinExistence type="predicted"/>
<dbReference type="Pfam" id="PF04978">
    <property type="entry name" value="MST"/>
    <property type="match status" value="1"/>
</dbReference>
<gene>
    <name evidence="1" type="ordered locus">Francci3_2316</name>
</gene>
<protein>
    <recommendedName>
        <fullName evidence="3">Mini-circle protein</fullName>
    </recommendedName>
</protein>
<organism evidence="1 2">
    <name type="scientific">Frankia casuarinae (strain DSM 45818 / CECT 9043 / HFP020203 / CcI3)</name>
    <dbReference type="NCBI Taxonomy" id="106370"/>
    <lineage>
        <taxon>Bacteria</taxon>
        <taxon>Bacillati</taxon>
        <taxon>Actinomycetota</taxon>
        <taxon>Actinomycetes</taxon>
        <taxon>Frankiales</taxon>
        <taxon>Frankiaceae</taxon>
        <taxon>Frankia</taxon>
    </lineage>
</organism>
<dbReference type="eggNOG" id="COG2318">
    <property type="taxonomic scope" value="Bacteria"/>
</dbReference>